<evidence type="ECO:0000256" key="2">
    <source>
        <dbReference type="ARBA" id="ARBA00022723"/>
    </source>
</evidence>
<dbReference type="EMBL" id="JAMYWD010000004">
    <property type="protein sequence ID" value="KAJ4973577.1"/>
    <property type="molecule type" value="Genomic_DNA"/>
</dbReference>
<accession>A0A9Q0KN39</accession>
<dbReference type="OrthoDB" id="288590at2759"/>
<keyword evidence="3 5" id="KW-0560">Oxidoreductase</keyword>
<dbReference type="Proteomes" id="UP001141806">
    <property type="component" value="Unassembled WGS sequence"/>
</dbReference>
<evidence type="ECO:0000259" key="6">
    <source>
        <dbReference type="PROSITE" id="PS51471"/>
    </source>
</evidence>
<name>A0A9Q0KN39_9MAGN</name>
<evidence type="ECO:0000256" key="3">
    <source>
        <dbReference type="ARBA" id="ARBA00023002"/>
    </source>
</evidence>
<dbReference type="Pfam" id="PF03171">
    <property type="entry name" value="2OG-FeII_Oxy"/>
    <property type="match status" value="1"/>
</dbReference>
<dbReference type="GO" id="GO:0051213">
    <property type="term" value="F:dioxygenase activity"/>
    <property type="evidence" value="ECO:0007669"/>
    <property type="project" value="UniProtKB-ARBA"/>
</dbReference>
<comment type="caution">
    <text evidence="7">The sequence shown here is derived from an EMBL/GenBank/DDBJ whole genome shotgun (WGS) entry which is preliminary data.</text>
</comment>
<dbReference type="FunFam" id="2.60.120.330:FF:000005">
    <property type="entry name" value="1-aminocyclopropane-1-carboxylate oxidase homolog 1"/>
    <property type="match status" value="1"/>
</dbReference>
<evidence type="ECO:0000256" key="1">
    <source>
        <dbReference type="ARBA" id="ARBA00008056"/>
    </source>
</evidence>
<evidence type="ECO:0000313" key="7">
    <source>
        <dbReference type="EMBL" id="KAJ4973577.1"/>
    </source>
</evidence>
<dbReference type="AlphaFoldDB" id="A0A9Q0KN39"/>
<keyword evidence="2 5" id="KW-0479">Metal-binding</keyword>
<comment type="similarity">
    <text evidence="1 5">Belongs to the iron/ascorbate-dependent oxidoreductase family.</text>
</comment>
<dbReference type="SUPFAM" id="SSF51197">
    <property type="entry name" value="Clavaminate synthase-like"/>
    <property type="match status" value="1"/>
</dbReference>
<dbReference type="PROSITE" id="PS51471">
    <property type="entry name" value="FE2OG_OXY"/>
    <property type="match status" value="1"/>
</dbReference>
<dbReference type="Pfam" id="PF14226">
    <property type="entry name" value="DIOX_N"/>
    <property type="match status" value="1"/>
</dbReference>
<dbReference type="Gene3D" id="2.60.120.330">
    <property type="entry name" value="B-lactam Antibiotic, Isopenicillin N Synthase, Chain"/>
    <property type="match status" value="1"/>
</dbReference>
<keyword evidence="8" id="KW-1185">Reference proteome</keyword>
<keyword evidence="4 5" id="KW-0408">Iron</keyword>
<sequence length="364" mass="41033">MENGRDEEEVYDRAKELKQFDDSKMGVKGLVDSGITSIPRFFIHPPEYLPCTASVAAPLPASIIIPTIDLSGFESDRRSIIVDRIRDASSKLGFFQVTNHGIPFEIIDRTIAGIKAFNEQPQEIKVLHYNRDMGCSVSYSSNYDLYISKAASWRDTITVNWGPNIDISEIPEICRSELVEWYREVQRLGETLMEMLSEGLGVERERLKALSCTKGTTVVGNYYPPCPQPDMTLGFASHTDIVALTMLVQDQVGGLQIKHGKHWVDAKPVPNAIVINIGDLLQILSNEAYRSVEHRVLANHLRQPRISVAIFFNPSKGEDFYGPLPELISPDKPALYRPFTLSEYLIKFYSKELGDKSFLSNFQI</sequence>
<dbReference type="PANTHER" id="PTHR10209">
    <property type="entry name" value="OXIDOREDUCTASE, 2OG-FE II OXYGENASE FAMILY PROTEIN"/>
    <property type="match status" value="1"/>
</dbReference>
<evidence type="ECO:0000256" key="5">
    <source>
        <dbReference type="RuleBase" id="RU003682"/>
    </source>
</evidence>
<organism evidence="7 8">
    <name type="scientific">Protea cynaroides</name>
    <dbReference type="NCBI Taxonomy" id="273540"/>
    <lineage>
        <taxon>Eukaryota</taxon>
        <taxon>Viridiplantae</taxon>
        <taxon>Streptophyta</taxon>
        <taxon>Embryophyta</taxon>
        <taxon>Tracheophyta</taxon>
        <taxon>Spermatophyta</taxon>
        <taxon>Magnoliopsida</taxon>
        <taxon>Proteales</taxon>
        <taxon>Proteaceae</taxon>
        <taxon>Protea</taxon>
    </lineage>
</organism>
<dbReference type="InterPro" id="IPR027443">
    <property type="entry name" value="IPNS-like_sf"/>
</dbReference>
<dbReference type="InterPro" id="IPR026992">
    <property type="entry name" value="DIOX_N"/>
</dbReference>
<reference evidence="7" key="1">
    <citation type="journal article" date="2023" name="Plant J.">
        <title>The genome of the king protea, Protea cynaroides.</title>
        <authorList>
            <person name="Chang J."/>
            <person name="Duong T.A."/>
            <person name="Schoeman C."/>
            <person name="Ma X."/>
            <person name="Roodt D."/>
            <person name="Barker N."/>
            <person name="Li Z."/>
            <person name="Van de Peer Y."/>
            <person name="Mizrachi E."/>
        </authorList>
    </citation>
    <scope>NUCLEOTIDE SEQUENCE</scope>
    <source>
        <tissue evidence="7">Young leaves</tissue>
    </source>
</reference>
<dbReference type="InterPro" id="IPR005123">
    <property type="entry name" value="Oxoglu/Fe-dep_dioxygenase_dom"/>
</dbReference>
<evidence type="ECO:0000256" key="4">
    <source>
        <dbReference type="ARBA" id="ARBA00023004"/>
    </source>
</evidence>
<protein>
    <recommendedName>
        <fullName evidence="6">Fe2OG dioxygenase domain-containing protein</fullName>
    </recommendedName>
</protein>
<dbReference type="PANTHER" id="PTHR10209:SF751">
    <property type="entry name" value="OS06G0255100 PROTEIN"/>
    <property type="match status" value="1"/>
</dbReference>
<proteinExistence type="inferred from homology"/>
<evidence type="ECO:0000313" key="8">
    <source>
        <dbReference type="Proteomes" id="UP001141806"/>
    </source>
</evidence>
<gene>
    <name evidence="7" type="ORF">NE237_006751</name>
</gene>
<feature type="domain" description="Fe2OG dioxygenase" evidence="6">
    <location>
        <begin position="208"/>
        <end position="314"/>
    </location>
</feature>
<dbReference type="GO" id="GO:0046872">
    <property type="term" value="F:metal ion binding"/>
    <property type="evidence" value="ECO:0007669"/>
    <property type="project" value="UniProtKB-KW"/>
</dbReference>
<dbReference type="InterPro" id="IPR044861">
    <property type="entry name" value="IPNS-like_FE2OG_OXY"/>
</dbReference>